<dbReference type="AlphaFoldDB" id="A0AA36H4E3"/>
<dbReference type="EMBL" id="CATQJL010000305">
    <property type="protein sequence ID" value="CAJ0603555.1"/>
    <property type="molecule type" value="Genomic_DNA"/>
</dbReference>
<organism evidence="2 3">
    <name type="scientific">Cylicocyclus nassatus</name>
    <name type="common">Nematode worm</name>
    <dbReference type="NCBI Taxonomy" id="53992"/>
    <lineage>
        <taxon>Eukaryota</taxon>
        <taxon>Metazoa</taxon>
        <taxon>Ecdysozoa</taxon>
        <taxon>Nematoda</taxon>
        <taxon>Chromadorea</taxon>
        <taxon>Rhabditida</taxon>
        <taxon>Rhabditina</taxon>
        <taxon>Rhabditomorpha</taxon>
        <taxon>Strongyloidea</taxon>
        <taxon>Strongylidae</taxon>
        <taxon>Cylicocyclus</taxon>
    </lineage>
</organism>
<evidence type="ECO:0000313" key="2">
    <source>
        <dbReference type="EMBL" id="CAJ0603555.1"/>
    </source>
</evidence>
<evidence type="ECO:0008006" key="4">
    <source>
        <dbReference type="Google" id="ProtNLM"/>
    </source>
</evidence>
<comment type="caution">
    <text evidence="2">The sequence shown here is derived from an EMBL/GenBank/DDBJ whole genome shotgun (WGS) entry which is preliminary data.</text>
</comment>
<name>A0AA36H4E3_CYLNA</name>
<dbReference type="Proteomes" id="UP001176961">
    <property type="component" value="Unassembled WGS sequence"/>
</dbReference>
<feature type="compositionally biased region" description="Basic residues" evidence="1">
    <location>
        <begin position="46"/>
        <end position="61"/>
    </location>
</feature>
<evidence type="ECO:0000256" key="1">
    <source>
        <dbReference type="SAM" id="MobiDB-lite"/>
    </source>
</evidence>
<feature type="compositionally biased region" description="Basic and acidic residues" evidence="1">
    <location>
        <begin position="1"/>
        <end position="12"/>
    </location>
</feature>
<keyword evidence="3" id="KW-1185">Reference proteome</keyword>
<sequence length="326" mass="37282">MSFKRPTIESHRISSSSQPEVITLDDSDNEDTQDLFDSFPESKAGSPKKRKSVAPNPVRKHLTLSPFLKRESRNSDGWISSRKVRRSSSANVSPWKQVPPTVAYRRSTKSVNGDTISRKDPPVITLDDVSSKSIVCTRSPEKKPKPGLWTRNRLQEIARKFEERDQILSKLVREDDEFLDVVHGGAFDRVQKKAKESLKEGEIIRKQADRAKLLGVAHPTSEAYFDALQLSPQTKQQRIDEVSRYRVVAQKMPSTPRNYWEVGFPSESEQRRRGLIKEVHTNSHNCLSTMLAMCGCRKKVNLKRPPIYNDHKYQESKQFMVVGPQP</sequence>
<accession>A0AA36H4E3</accession>
<gene>
    <name evidence="2" type="ORF">CYNAS_LOCUS15538</name>
</gene>
<feature type="region of interest" description="Disordered" evidence="1">
    <location>
        <begin position="1"/>
        <end position="61"/>
    </location>
</feature>
<proteinExistence type="predicted"/>
<feature type="region of interest" description="Disordered" evidence="1">
    <location>
        <begin position="75"/>
        <end position="95"/>
    </location>
</feature>
<feature type="compositionally biased region" description="Acidic residues" evidence="1">
    <location>
        <begin position="23"/>
        <end position="34"/>
    </location>
</feature>
<protein>
    <recommendedName>
        <fullName evidence="4">DNA endonuclease activator Ctp1 C-terminal domain-containing protein</fullName>
    </recommendedName>
</protein>
<evidence type="ECO:0000313" key="3">
    <source>
        <dbReference type="Proteomes" id="UP001176961"/>
    </source>
</evidence>
<reference evidence="2" key="1">
    <citation type="submission" date="2023-07" db="EMBL/GenBank/DDBJ databases">
        <authorList>
            <consortium name="CYATHOMIX"/>
        </authorList>
    </citation>
    <scope>NUCLEOTIDE SEQUENCE</scope>
    <source>
        <strain evidence="2">N/A</strain>
    </source>
</reference>